<protein>
    <submittedName>
        <fullName evidence="2">Uncharacterized protein</fullName>
    </submittedName>
</protein>
<gene>
    <name evidence="2" type="ORF">E2C06_36610</name>
</gene>
<dbReference type="AlphaFoldDB" id="A0A4R5PYS3"/>
<dbReference type="Proteomes" id="UP000295096">
    <property type="component" value="Unassembled WGS sequence"/>
</dbReference>
<keyword evidence="1" id="KW-0732">Signal</keyword>
<feature type="signal peptide" evidence="1">
    <location>
        <begin position="1"/>
        <end position="19"/>
    </location>
</feature>
<dbReference type="RefSeq" id="WP_133293406.1">
    <property type="nucleotide sequence ID" value="NZ_SMSJ01000289.1"/>
</dbReference>
<dbReference type="EMBL" id="SMSJ01000289">
    <property type="protein sequence ID" value="TDH54701.1"/>
    <property type="molecule type" value="Genomic_DNA"/>
</dbReference>
<reference evidence="2 3" key="1">
    <citation type="journal article" date="2016" name="J. Microbiol.">
        <title>Dankookia rubra gen. nov., sp. nov., an alphaproteobacterium isolated from sediment of a shallow stream.</title>
        <authorList>
            <person name="Kim W.H."/>
            <person name="Kim D.H."/>
            <person name="Kang K."/>
            <person name="Ahn T.Y."/>
        </authorList>
    </citation>
    <scope>NUCLEOTIDE SEQUENCE [LARGE SCALE GENOMIC DNA]</scope>
    <source>
        <strain evidence="2 3">JCM30602</strain>
    </source>
</reference>
<accession>A0A4R5PYS3</accession>
<proteinExistence type="predicted"/>
<keyword evidence="3" id="KW-1185">Reference proteome</keyword>
<name>A0A4R5PYS3_9PROT</name>
<sequence>MHTIIIAMIATLSLGSAQAADPASSQAAIDAAVAAAEAALVADCAAAKYPTIDQCLRARNEATRRSR</sequence>
<evidence type="ECO:0000313" key="2">
    <source>
        <dbReference type="EMBL" id="TDH54701.1"/>
    </source>
</evidence>
<evidence type="ECO:0000256" key="1">
    <source>
        <dbReference type="SAM" id="SignalP"/>
    </source>
</evidence>
<organism evidence="2 3">
    <name type="scientific">Dankookia rubra</name>
    <dbReference type="NCBI Taxonomy" id="1442381"/>
    <lineage>
        <taxon>Bacteria</taxon>
        <taxon>Pseudomonadati</taxon>
        <taxon>Pseudomonadota</taxon>
        <taxon>Alphaproteobacteria</taxon>
        <taxon>Acetobacterales</taxon>
        <taxon>Roseomonadaceae</taxon>
        <taxon>Dankookia</taxon>
    </lineage>
</organism>
<feature type="chain" id="PRO_5020328126" evidence="1">
    <location>
        <begin position="20"/>
        <end position="67"/>
    </location>
</feature>
<evidence type="ECO:0000313" key="3">
    <source>
        <dbReference type="Proteomes" id="UP000295096"/>
    </source>
</evidence>
<comment type="caution">
    <text evidence="2">The sequence shown here is derived from an EMBL/GenBank/DDBJ whole genome shotgun (WGS) entry which is preliminary data.</text>
</comment>